<dbReference type="Proteomes" id="UP000321490">
    <property type="component" value="Unassembled WGS sequence"/>
</dbReference>
<gene>
    <name evidence="7" type="ORF">JD78_00567</name>
</gene>
<feature type="transmembrane region" description="Helical" evidence="5">
    <location>
        <begin position="246"/>
        <end position="267"/>
    </location>
</feature>
<feature type="transmembrane region" description="Helical" evidence="5">
    <location>
        <begin position="304"/>
        <end position="330"/>
    </location>
</feature>
<feature type="transmembrane region" description="Helical" evidence="5">
    <location>
        <begin position="128"/>
        <end position="149"/>
    </location>
</feature>
<comment type="caution">
    <text evidence="7">The sequence shown here is derived from an EMBL/GenBank/DDBJ whole genome shotgun (WGS) entry which is preliminary data.</text>
</comment>
<dbReference type="RefSeq" id="WP_153359971.1">
    <property type="nucleotide sequence ID" value="NZ_JABGDC010000073.1"/>
</dbReference>
<evidence type="ECO:0000313" key="7">
    <source>
        <dbReference type="EMBL" id="TWH72063.1"/>
    </source>
</evidence>
<evidence type="ECO:0000256" key="4">
    <source>
        <dbReference type="ARBA" id="ARBA00023136"/>
    </source>
</evidence>
<feature type="transmembrane region" description="Helical" evidence="5">
    <location>
        <begin position="342"/>
        <end position="363"/>
    </location>
</feature>
<keyword evidence="8" id="KW-1185">Reference proteome</keyword>
<name>A0A562IMY8_9ACTN</name>
<keyword evidence="3 5" id="KW-1133">Transmembrane helix</keyword>
<dbReference type="InterPro" id="IPR005829">
    <property type="entry name" value="Sugar_transporter_CS"/>
</dbReference>
<feature type="transmembrane region" description="Helical" evidence="5">
    <location>
        <begin position="375"/>
        <end position="394"/>
    </location>
</feature>
<dbReference type="InterPro" id="IPR011701">
    <property type="entry name" value="MFS"/>
</dbReference>
<evidence type="ECO:0000259" key="6">
    <source>
        <dbReference type="PROSITE" id="PS50850"/>
    </source>
</evidence>
<dbReference type="EMBL" id="VLKF01000001">
    <property type="protein sequence ID" value="TWH72063.1"/>
    <property type="molecule type" value="Genomic_DNA"/>
</dbReference>
<sequence>MMVATFGSSMALIVPMAFSLALRVDELAPGREEVLGYLIGIGSVVSLLANPLVGTVSDRTRSRFGRRRPYLLAGSLVGTVGTAVMAWSATVPILGLGWVLTTVGWGTALGAISNVQADRLPRSQRGRVSGLTGVTTQTAPVLGVLLAGAVSSNQVLLFALPCVAGTALVLPYLLGVRETDSRGPAPADRLTVGRLLRSYGFDPRAHRDFAWNWLGRFLFFLGLSMTTTFATFFYAQRLDVDIPGVAGFLAVTAACGVLTALAGGLGGGFLSDRLGRRRVFVFLAGGVFASGAVVSAFADSYVLLLTGSLLASLSIAAFAAVDQAIVLDVLPHRDTQAGRYMAVVGFSQKIPSAVGPLVAPLVISLNASSEGGNYTLLYLTAGALGLVGATLIALRVRSVR</sequence>
<dbReference type="AlphaFoldDB" id="A0A562IMY8"/>
<dbReference type="PROSITE" id="PS50850">
    <property type="entry name" value="MFS"/>
    <property type="match status" value="1"/>
</dbReference>
<evidence type="ECO:0000256" key="5">
    <source>
        <dbReference type="SAM" id="Phobius"/>
    </source>
</evidence>
<feature type="transmembrane region" description="Helical" evidence="5">
    <location>
        <begin position="35"/>
        <end position="57"/>
    </location>
</feature>
<feature type="domain" description="Major facilitator superfamily (MFS) profile" evidence="6">
    <location>
        <begin position="1"/>
        <end position="400"/>
    </location>
</feature>
<dbReference type="PANTHER" id="PTHR23528">
    <property type="match status" value="1"/>
</dbReference>
<feature type="transmembrane region" description="Helical" evidence="5">
    <location>
        <begin position="213"/>
        <end position="234"/>
    </location>
</feature>
<feature type="transmembrane region" description="Helical" evidence="5">
    <location>
        <begin position="155"/>
        <end position="174"/>
    </location>
</feature>
<dbReference type="PROSITE" id="PS00216">
    <property type="entry name" value="SUGAR_TRANSPORT_1"/>
    <property type="match status" value="1"/>
</dbReference>
<keyword evidence="2 5" id="KW-0812">Transmembrane</keyword>
<comment type="subcellular location">
    <subcellularLocation>
        <location evidence="1">Cell membrane</location>
        <topology evidence="1">Multi-pass membrane protein</topology>
    </subcellularLocation>
</comment>
<keyword evidence="4 5" id="KW-0472">Membrane</keyword>
<dbReference type="Gene3D" id="1.20.1250.20">
    <property type="entry name" value="MFS general substrate transporter like domains"/>
    <property type="match status" value="2"/>
</dbReference>
<organism evidence="7 8">
    <name type="scientific">Modestobacter roseus</name>
    <dbReference type="NCBI Taxonomy" id="1181884"/>
    <lineage>
        <taxon>Bacteria</taxon>
        <taxon>Bacillati</taxon>
        <taxon>Actinomycetota</taxon>
        <taxon>Actinomycetes</taxon>
        <taxon>Geodermatophilales</taxon>
        <taxon>Geodermatophilaceae</taxon>
        <taxon>Modestobacter</taxon>
    </lineage>
</organism>
<feature type="transmembrane region" description="Helical" evidence="5">
    <location>
        <begin position="95"/>
        <end position="116"/>
    </location>
</feature>
<dbReference type="GO" id="GO:0005886">
    <property type="term" value="C:plasma membrane"/>
    <property type="evidence" value="ECO:0007669"/>
    <property type="project" value="UniProtKB-SubCell"/>
</dbReference>
<reference evidence="7 8" key="1">
    <citation type="submission" date="2019-07" db="EMBL/GenBank/DDBJ databases">
        <title>R&amp;d 2014.</title>
        <authorList>
            <person name="Klenk H.-P."/>
        </authorList>
    </citation>
    <scope>NUCLEOTIDE SEQUENCE [LARGE SCALE GENOMIC DNA]</scope>
    <source>
        <strain evidence="7 8">DSM 45764</strain>
    </source>
</reference>
<dbReference type="InterPro" id="IPR036259">
    <property type="entry name" value="MFS_trans_sf"/>
</dbReference>
<protein>
    <submittedName>
        <fullName evidence="7">Na+/melibiose symporter-like transporter</fullName>
    </submittedName>
</protein>
<evidence type="ECO:0000256" key="1">
    <source>
        <dbReference type="ARBA" id="ARBA00004651"/>
    </source>
</evidence>
<dbReference type="OrthoDB" id="7584869at2"/>
<dbReference type="InterPro" id="IPR020846">
    <property type="entry name" value="MFS_dom"/>
</dbReference>
<feature type="transmembrane region" description="Helical" evidence="5">
    <location>
        <begin position="279"/>
        <end position="298"/>
    </location>
</feature>
<evidence type="ECO:0000313" key="8">
    <source>
        <dbReference type="Proteomes" id="UP000321490"/>
    </source>
</evidence>
<evidence type="ECO:0000256" key="3">
    <source>
        <dbReference type="ARBA" id="ARBA00022989"/>
    </source>
</evidence>
<evidence type="ECO:0000256" key="2">
    <source>
        <dbReference type="ARBA" id="ARBA00022692"/>
    </source>
</evidence>
<dbReference type="Pfam" id="PF07690">
    <property type="entry name" value="MFS_1"/>
    <property type="match status" value="1"/>
</dbReference>
<dbReference type="GO" id="GO:0022857">
    <property type="term" value="F:transmembrane transporter activity"/>
    <property type="evidence" value="ECO:0007669"/>
    <property type="project" value="InterPro"/>
</dbReference>
<dbReference type="SUPFAM" id="SSF103473">
    <property type="entry name" value="MFS general substrate transporter"/>
    <property type="match status" value="1"/>
</dbReference>
<proteinExistence type="predicted"/>
<accession>A0A562IMY8</accession>
<dbReference type="PANTHER" id="PTHR23528:SF1">
    <property type="entry name" value="MAJOR FACILITATOR SUPERFAMILY (MFS) PROFILE DOMAIN-CONTAINING PROTEIN"/>
    <property type="match status" value="1"/>
</dbReference>
<feature type="transmembrane region" description="Helical" evidence="5">
    <location>
        <begin position="69"/>
        <end position="89"/>
    </location>
</feature>